<reference evidence="1 2" key="1">
    <citation type="submission" date="2020-03" db="EMBL/GenBank/DDBJ databases">
        <title>Genomic Encyclopedia of Type Strains, Phase IV (KMG-IV): sequencing the most valuable type-strain genomes for metagenomic binning, comparative biology and taxonomic classification.</title>
        <authorList>
            <person name="Goeker M."/>
        </authorList>
    </citation>
    <scope>NUCLEOTIDE SEQUENCE [LARGE SCALE GENOMIC DNA]</scope>
    <source>
        <strain evidence="1 2">DSM 24233</strain>
    </source>
</reference>
<dbReference type="Proteomes" id="UP000580856">
    <property type="component" value="Unassembled WGS sequence"/>
</dbReference>
<gene>
    <name evidence="1" type="ORF">GGQ74_000089</name>
</gene>
<dbReference type="EMBL" id="JAATJA010000001">
    <property type="protein sequence ID" value="NJB66449.1"/>
    <property type="molecule type" value="Genomic_DNA"/>
</dbReference>
<evidence type="ECO:0008006" key="3">
    <source>
        <dbReference type="Google" id="ProtNLM"/>
    </source>
</evidence>
<comment type="caution">
    <text evidence="1">The sequence shown here is derived from an EMBL/GenBank/DDBJ whole genome shotgun (WGS) entry which is preliminary data.</text>
</comment>
<dbReference type="RefSeq" id="WP_167939586.1">
    <property type="nucleotide sequence ID" value="NZ_JAATJA010000001.1"/>
</dbReference>
<proteinExistence type="predicted"/>
<evidence type="ECO:0000313" key="2">
    <source>
        <dbReference type="Proteomes" id="UP000580856"/>
    </source>
</evidence>
<organism evidence="1 2">
    <name type="scientific">Desulfobaculum xiamenense</name>
    <dbReference type="NCBI Taxonomy" id="995050"/>
    <lineage>
        <taxon>Bacteria</taxon>
        <taxon>Pseudomonadati</taxon>
        <taxon>Thermodesulfobacteriota</taxon>
        <taxon>Desulfovibrionia</taxon>
        <taxon>Desulfovibrionales</taxon>
        <taxon>Desulfovibrionaceae</taxon>
        <taxon>Desulfobaculum</taxon>
    </lineage>
</organism>
<dbReference type="AlphaFoldDB" id="A0A846QP15"/>
<sequence>MALTLEQAERAIAEILESGQAFTGDGVTYTRADLGRLQELRRQLVAEASGSILSRARFGRPRR</sequence>
<keyword evidence="2" id="KW-1185">Reference proteome</keyword>
<name>A0A846QP15_9BACT</name>
<protein>
    <recommendedName>
        <fullName evidence="3">GpW protein</fullName>
    </recommendedName>
</protein>
<evidence type="ECO:0000313" key="1">
    <source>
        <dbReference type="EMBL" id="NJB66449.1"/>
    </source>
</evidence>
<accession>A0A846QP15</accession>